<feature type="compositionally biased region" description="Low complexity" evidence="5">
    <location>
        <begin position="562"/>
        <end position="572"/>
    </location>
</feature>
<dbReference type="InterPro" id="IPR013525">
    <property type="entry name" value="ABC2_TM"/>
</dbReference>
<evidence type="ECO:0000313" key="10">
    <source>
        <dbReference type="Proteomes" id="UP000014387"/>
    </source>
</evidence>
<dbReference type="Proteomes" id="UP000014387">
    <property type="component" value="Unassembled WGS sequence"/>
</dbReference>
<dbReference type="GO" id="GO:0140359">
    <property type="term" value="F:ABC-type transporter activity"/>
    <property type="evidence" value="ECO:0007669"/>
    <property type="project" value="InterPro"/>
</dbReference>
<dbReference type="OrthoDB" id="9811483at2"/>
<keyword evidence="4 6" id="KW-0472">Membrane</keyword>
<evidence type="ECO:0000259" key="8">
    <source>
        <dbReference type="Pfam" id="PF12698"/>
    </source>
</evidence>
<feature type="domain" description="ABC-2 type transporter transmembrane" evidence="8">
    <location>
        <begin position="22"/>
        <end position="168"/>
    </location>
</feature>
<sequence length="771" mass="82585">MKQALFIARDDLRQINSSVMTKIFVVILITVPLFFTWFNVLATWDPFANSDRLQIAVASTDKGYTSDVLRVKVNVGNIVMKELATNDQLDWVLTSEDRALEGTRSGEYYAAIVLPEDFSTSMFTFYAGGAKPANITLYTNEKKNPLSANLTTQGAQGVTAQINTTFSQALAEVAVGMAEDVATYLDDAETQAALDRLGNRLESLSAQLSAGADTVDSLSALIGSTIPLATGVNDLAAGVQDSFDQATGSSLNKGSGAADPFGTISAGLSDSLDQAASNIEKVESRLDTLLNSADATAQSSAEAVDQLRVMLDKQIEGFKQTRDEVARILGPEGDQLIADLDTAIARQQSLSDRLSQIAKDLRAGRSSDSGSREAARKAIAEATGAISAAHDSFSKNLQPQIDSLRANLESAGEDAAIFRSHMQVVQSDLSDSAGGLIAGMSRAHDSLATTAQSMRESVKRLNDANQQVREARSGGDTNEIAKALGTDPQGFARLLSSPVAVQRTPVFPVASFGVGIAPLFTVIALWVGALLAGVFLRTDVSKNVGKRYLESVERSSEEVEAVETPQEPGQVEEVGEVEADDEGEHKDRSGRKPKKTVKHARKPVFTGAQEYLGRYVMFWLIGMAQSTLLMGGLIVIVEIEPAHPFLLMLAGWVISTVFTNIVYTLVISLSNGGKAIAVVLLVLQISAAGGAYPLELLPRWFQNISPWLPATYAINLMRSAVAGIYAGDFVQNLAMILLFIVPNLLIGLVFRHAIAGSIDKMTKEIEKTKVM</sequence>
<proteinExistence type="predicted"/>
<dbReference type="EMBL" id="AGWN01000002">
    <property type="protein sequence ID" value="EPD29507.1"/>
    <property type="molecule type" value="Genomic_DNA"/>
</dbReference>
<dbReference type="GO" id="GO:0016020">
    <property type="term" value="C:membrane"/>
    <property type="evidence" value="ECO:0007669"/>
    <property type="project" value="UniProtKB-SubCell"/>
</dbReference>
<dbReference type="NCBIfam" id="TIGR03062">
    <property type="entry name" value="pip_yhgE_Cterm"/>
    <property type="match status" value="1"/>
</dbReference>
<keyword evidence="2 6" id="KW-0812">Transmembrane</keyword>
<keyword evidence="10" id="KW-1185">Reference proteome</keyword>
<evidence type="ECO:0000256" key="4">
    <source>
        <dbReference type="ARBA" id="ARBA00023136"/>
    </source>
</evidence>
<dbReference type="RefSeq" id="WP_016444813.1">
    <property type="nucleotide sequence ID" value="NZ_KE150267.1"/>
</dbReference>
<feature type="compositionally biased region" description="Basic residues" evidence="5">
    <location>
        <begin position="588"/>
        <end position="598"/>
    </location>
</feature>
<feature type="transmembrane region" description="Helical" evidence="6">
    <location>
        <begin position="645"/>
        <end position="663"/>
    </location>
</feature>
<feature type="transmembrane region" description="Helical" evidence="6">
    <location>
        <begin position="21"/>
        <end position="44"/>
    </location>
</feature>
<dbReference type="InterPro" id="IPR017501">
    <property type="entry name" value="Phage_infect_YhgE_C"/>
</dbReference>
<feature type="domain" description="ABC-2 type transporter transmembrane" evidence="7">
    <location>
        <begin position="598"/>
        <end position="720"/>
    </location>
</feature>
<dbReference type="AlphaFoldDB" id="A0A9W5VVT7"/>
<gene>
    <name evidence="9" type="ORF">HMPREF9238_01487</name>
</gene>
<dbReference type="InterPro" id="IPR017500">
    <property type="entry name" value="Phage_infect_YhgE_N"/>
</dbReference>
<evidence type="ECO:0000259" key="7">
    <source>
        <dbReference type="Pfam" id="PF01061"/>
    </source>
</evidence>
<evidence type="ECO:0000256" key="6">
    <source>
        <dbReference type="SAM" id="Phobius"/>
    </source>
</evidence>
<organism evidence="9 10">
    <name type="scientific">Gleimia europaea ACS-120-V-Col10b</name>
    <dbReference type="NCBI Taxonomy" id="883069"/>
    <lineage>
        <taxon>Bacteria</taxon>
        <taxon>Bacillati</taxon>
        <taxon>Actinomycetota</taxon>
        <taxon>Actinomycetes</taxon>
        <taxon>Actinomycetales</taxon>
        <taxon>Actinomycetaceae</taxon>
        <taxon>Gleimia</taxon>
    </lineage>
</organism>
<reference evidence="9 10" key="1">
    <citation type="submission" date="2013-05" db="EMBL/GenBank/DDBJ databases">
        <title>The Genome Sequence of Actinomyces europaeus ACS-120-V-COL10B.</title>
        <authorList>
            <consortium name="The Broad Institute Genomics Platform"/>
            <person name="Earl A."/>
            <person name="Ward D."/>
            <person name="Feldgarden M."/>
            <person name="Gevers D."/>
            <person name="Saerens B."/>
            <person name="Vaneechoutte M."/>
            <person name="Walker B."/>
            <person name="Young S."/>
            <person name="Zeng Q."/>
            <person name="Gargeya S."/>
            <person name="Fitzgerald M."/>
            <person name="Haas B."/>
            <person name="Abouelleil A."/>
            <person name="Allen A.W."/>
            <person name="Alvarado L."/>
            <person name="Arachchi H.M."/>
            <person name="Berlin A.M."/>
            <person name="Chapman S.B."/>
            <person name="Gainer-Dewar J."/>
            <person name="Goldberg J."/>
            <person name="Griggs A."/>
            <person name="Gujja S."/>
            <person name="Hansen M."/>
            <person name="Howarth C."/>
            <person name="Imamovic A."/>
            <person name="Ireland A."/>
            <person name="Larimer J."/>
            <person name="McCowan C."/>
            <person name="Murphy C."/>
            <person name="Pearson M."/>
            <person name="Poon T.W."/>
            <person name="Priest M."/>
            <person name="Roberts A."/>
            <person name="Saif S."/>
            <person name="Shea T."/>
            <person name="Sisk P."/>
            <person name="Sykes S."/>
            <person name="Wortman J."/>
            <person name="Nusbaum C."/>
            <person name="Birren B."/>
        </authorList>
    </citation>
    <scope>NUCLEOTIDE SEQUENCE [LARGE SCALE GENOMIC DNA]</scope>
    <source>
        <strain evidence="9 10">ACS-120-V-Col10b</strain>
    </source>
</reference>
<feature type="transmembrane region" description="Helical" evidence="6">
    <location>
        <begin position="675"/>
        <end position="694"/>
    </location>
</feature>
<accession>A0A9W5VVT7</accession>
<keyword evidence="3 6" id="KW-1133">Transmembrane helix</keyword>
<comment type="subcellular location">
    <subcellularLocation>
        <location evidence="1">Membrane</location>
        <topology evidence="1">Multi-pass membrane protein</topology>
    </subcellularLocation>
</comment>
<dbReference type="NCBIfam" id="TIGR03061">
    <property type="entry name" value="pip_yhgE_Nterm"/>
    <property type="match status" value="1"/>
</dbReference>
<evidence type="ECO:0000256" key="1">
    <source>
        <dbReference type="ARBA" id="ARBA00004141"/>
    </source>
</evidence>
<dbReference type="InterPro" id="IPR051328">
    <property type="entry name" value="T7SS_ABC-Transporter"/>
</dbReference>
<dbReference type="PANTHER" id="PTHR43077">
    <property type="entry name" value="TRANSPORT PERMEASE YVFS-RELATED"/>
    <property type="match status" value="1"/>
</dbReference>
<evidence type="ECO:0000313" key="9">
    <source>
        <dbReference type="EMBL" id="EPD29507.1"/>
    </source>
</evidence>
<feature type="transmembrane region" description="Helical" evidence="6">
    <location>
        <begin position="733"/>
        <end position="754"/>
    </location>
</feature>
<feature type="region of interest" description="Disordered" evidence="5">
    <location>
        <begin position="555"/>
        <end position="598"/>
    </location>
</feature>
<comment type="caution">
    <text evidence="9">The sequence shown here is derived from an EMBL/GenBank/DDBJ whole genome shotgun (WGS) entry which is preliminary data.</text>
</comment>
<evidence type="ECO:0000256" key="5">
    <source>
        <dbReference type="SAM" id="MobiDB-lite"/>
    </source>
</evidence>
<feature type="compositionally biased region" description="Acidic residues" evidence="5">
    <location>
        <begin position="573"/>
        <end position="582"/>
    </location>
</feature>
<dbReference type="Pfam" id="PF01061">
    <property type="entry name" value="ABC2_membrane"/>
    <property type="match status" value="1"/>
</dbReference>
<feature type="transmembrane region" description="Helical" evidence="6">
    <location>
        <begin position="616"/>
        <end position="639"/>
    </location>
</feature>
<evidence type="ECO:0000256" key="3">
    <source>
        <dbReference type="ARBA" id="ARBA00022989"/>
    </source>
</evidence>
<protein>
    <submittedName>
        <fullName evidence="9">YhgE/Pip domain-containing protein</fullName>
    </submittedName>
</protein>
<feature type="transmembrane region" description="Helical" evidence="6">
    <location>
        <begin position="512"/>
        <end position="536"/>
    </location>
</feature>
<dbReference type="Gene3D" id="3.40.1710.10">
    <property type="entry name" value="abc type-2 transporter like domain"/>
    <property type="match status" value="1"/>
</dbReference>
<dbReference type="PANTHER" id="PTHR43077:SF10">
    <property type="entry name" value="TRANSPORT PERMEASE PROTEIN"/>
    <property type="match status" value="1"/>
</dbReference>
<name>A0A9W5VVT7_9ACTO</name>
<dbReference type="Pfam" id="PF12698">
    <property type="entry name" value="ABC2_membrane_3"/>
    <property type="match status" value="1"/>
</dbReference>
<evidence type="ECO:0000256" key="2">
    <source>
        <dbReference type="ARBA" id="ARBA00022692"/>
    </source>
</evidence>